<comment type="caution">
    <text evidence="1">The sequence shown here is derived from an EMBL/GenBank/DDBJ whole genome shotgun (WGS) entry which is preliminary data.</text>
</comment>
<organism evidence="1 2">
    <name type="scientific">Marchantia polymorpha subsp. ruderalis</name>
    <dbReference type="NCBI Taxonomy" id="1480154"/>
    <lineage>
        <taxon>Eukaryota</taxon>
        <taxon>Viridiplantae</taxon>
        <taxon>Streptophyta</taxon>
        <taxon>Embryophyta</taxon>
        <taxon>Marchantiophyta</taxon>
        <taxon>Marchantiopsida</taxon>
        <taxon>Marchantiidae</taxon>
        <taxon>Marchantiales</taxon>
        <taxon>Marchantiaceae</taxon>
        <taxon>Marchantia</taxon>
    </lineage>
</organism>
<evidence type="ECO:0000313" key="2">
    <source>
        <dbReference type="Proteomes" id="UP000077202"/>
    </source>
</evidence>
<accession>A0A176VVM5</accession>
<evidence type="ECO:0000313" key="1">
    <source>
        <dbReference type="EMBL" id="OAE24421.1"/>
    </source>
</evidence>
<gene>
    <name evidence="1" type="ORF">AXG93_4530s1230</name>
</gene>
<protein>
    <submittedName>
        <fullName evidence="1">Uncharacterized protein</fullName>
    </submittedName>
</protein>
<keyword evidence="2" id="KW-1185">Reference proteome</keyword>
<name>A0A176VVM5_MARPO</name>
<proteinExistence type="predicted"/>
<dbReference type="EMBL" id="LVLJ01002607">
    <property type="protein sequence ID" value="OAE24421.1"/>
    <property type="molecule type" value="Genomic_DNA"/>
</dbReference>
<reference evidence="1" key="1">
    <citation type="submission" date="2016-03" db="EMBL/GenBank/DDBJ databases">
        <title>Mechanisms controlling the formation of the plant cell surface in tip-growing cells are functionally conserved among land plants.</title>
        <authorList>
            <person name="Honkanen S."/>
            <person name="Jones V.A."/>
            <person name="Morieri G."/>
            <person name="Champion C."/>
            <person name="Hetherington A.J."/>
            <person name="Kelly S."/>
            <person name="Saint-Marcoux D."/>
            <person name="Proust H."/>
            <person name="Prescott H."/>
            <person name="Dolan L."/>
        </authorList>
    </citation>
    <scope>NUCLEOTIDE SEQUENCE [LARGE SCALE GENOMIC DNA]</scope>
    <source>
        <tissue evidence="1">Whole gametophyte</tissue>
    </source>
</reference>
<dbReference type="Proteomes" id="UP000077202">
    <property type="component" value="Unassembled WGS sequence"/>
</dbReference>
<dbReference type="AlphaFoldDB" id="A0A176VVM5"/>
<sequence length="377" mass="41696">MLVEKNKLKRRTPPPSVVPLVPLLRGPNHSRTRLAIIDGTRRLFARGNSCSWRDVSSLSQLVFYQQAPGIQPGDENSRPFSTPGGNLVRVRLPNLTSGEQARIPVLQATIDSSHHIWSARTFSFRVHGTLLPRSIHGNLRLLTLVLLSAEGSGFFGAGKFSDKIDEAVDGSGDYCVGTQCGRSRSRGPMKASTHCRGRSVGLSWAGLIWSGWPALQTGPRGERGDSLRVLGVVGRYQALDLTKEISERRSVQFPQPTCGKPLDPFSAQGSRAFELSGPLEQEHSDDCPRAYPPAHISQQRPECRLRLDPASDWLPTCWAEGMGMRSVRRGHRDSGDRSQRLSPYFPIELLSEETILTQDAILVPKHESISRKPGWIM</sequence>